<gene>
    <name evidence="11" type="ORF">AYR53_02440</name>
</gene>
<proteinExistence type="inferred from homology"/>
<sequence length="167" mass="18571">MDNQLYRATLNCQGKHYYLLASDQGLVFVGSPDASIDEAKHYLPNSEVANAKEKSLANYKQQLNDYFTGKRSLLNIPLDIRRGTKLQQQVWQTLLKIPYGQTWSYTELATASGYPTAVRAVASAVGANPLLVVIPCHRVIRKDGRLGGYRGGLAMKQQLLSLEAQRC</sequence>
<dbReference type="GO" id="GO:0032259">
    <property type="term" value="P:methylation"/>
    <property type="evidence" value="ECO:0007669"/>
    <property type="project" value="UniProtKB-KW"/>
</dbReference>
<dbReference type="RefSeq" id="WP_068226017.1">
    <property type="nucleotide sequence ID" value="NZ_CP014623.1"/>
</dbReference>
<protein>
    <recommendedName>
        <fullName evidence="3">methylated-DNA--[protein]-cysteine S-methyltransferase</fullName>
        <ecNumber evidence="3">2.1.1.63</ecNumber>
    </recommendedName>
</protein>
<dbReference type="PANTHER" id="PTHR10815:SF12">
    <property type="entry name" value="METHYLATED-DNA--PROTEIN-CYSTEINE METHYLTRANSFERASE, INDUCIBLE"/>
    <property type="match status" value="1"/>
</dbReference>
<keyword evidence="5" id="KW-0808">Transferase</keyword>
<evidence type="ECO:0000256" key="7">
    <source>
        <dbReference type="ARBA" id="ARBA00023204"/>
    </source>
</evidence>
<dbReference type="EMBL" id="CP014873">
    <property type="protein sequence ID" value="ANK61723.1"/>
    <property type="molecule type" value="Genomic_DNA"/>
</dbReference>
<dbReference type="AlphaFoldDB" id="A0A192H0B3"/>
<comment type="catalytic activity">
    <reaction evidence="8">
        <text>a 6-O-methyl-2'-deoxyguanosine in DNA + L-cysteinyl-[protein] = S-methyl-L-cysteinyl-[protein] + a 2'-deoxyguanosine in DNA</text>
        <dbReference type="Rhea" id="RHEA:24000"/>
        <dbReference type="Rhea" id="RHEA-COMP:10131"/>
        <dbReference type="Rhea" id="RHEA-COMP:10132"/>
        <dbReference type="Rhea" id="RHEA-COMP:11367"/>
        <dbReference type="Rhea" id="RHEA-COMP:11368"/>
        <dbReference type="ChEBI" id="CHEBI:29950"/>
        <dbReference type="ChEBI" id="CHEBI:82612"/>
        <dbReference type="ChEBI" id="CHEBI:85445"/>
        <dbReference type="ChEBI" id="CHEBI:85448"/>
        <dbReference type="EC" id="2.1.1.63"/>
    </reaction>
</comment>
<dbReference type="PANTHER" id="PTHR10815">
    <property type="entry name" value="METHYLATED-DNA--PROTEIN-CYSTEINE METHYLTRANSFERASE"/>
    <property type="match status" value="1"/>
</dbReference>
<dbReference type="InterPro" id="IPR036631">
    <property type="entry name" value="MGMT_N_sf"/>
</dbReference>
<evidence type="ECO:0000259" key="9">
    <source>
        <dbReference type="Pfam" id="PF01035"/>
    </source>
</evidence>
<evidence type="ECO:0000256" key="3">
    <source>
        <dbReference type="ARBA" id="ARBA00011918"/>
    </source>
</evidence>
<comment type="similarity">
    <text evidence="2">Belongs to the MGMT family.</text>
</comment>
<evidence type="ECO:0000256" key="6">
    <source>
        <dbReference type="ARBA" id="ARBA00022763"/>
    </source>
</evidence>
<dbReference type="InterPro" id="IPR008332">
    <property type="entry name" value="MethylG_MeTrfase_N"/>
</dbReference>
<organism evidence="11 12">
    <name type="scientific">Loigolactobacillus backii</name>
    <dbReference type="NCBI Taxonomy" id="375175"/>
    <lineage>
        <taxon>Bacteria</taxon>
        <taxon>Bacillati</taxon>
        <taxon>Bacillota</taxon>
        <taxon>Bacilli</taxon>
        <taxon>Lactobacillales</taxon>
        <taxon>Lactobacillaceae</taxon>
        <taxon>Loigolactobacillus</taxon>
    </lineage>
</organism>
<feature type="domain" description="Methylated-DNA-[protein]-cysteine S-methyltransferase DNA binding" evidence="9">
    <location>
        <begin position="86"/>
        <end position="164"/>
    </location>
</feature>
<dbReference type="Proteomes" id="UP000078582">
    <property type="component" value="Chromosome"/>
</dbReference>
<dbReference type="OrthoDB" id="9802228at2"/>
<dbReference type="InterPro" id="IPR036388">
    <property type="entry name" value="WH-like_DNA-bd_sf"/>
</dbReference>
<evidence type="ECO:0000256" key="2">
    <source>
        <dbReference type="ARBA" id="ARBA00008711"/>
    </source>
</evidence>
<evidence type="ECO:0000256" key="8">
    <source>
        <dbReference type="ARBA" id="ARBA00049348"/>
    </source>
</evidence>
<dbReference type="FunFam" id="1.10.10.10:FF:000214">
    <property type="entry name" value="Methylated-DNA--protein-cysteine methyltransferase"/>
    <property type="match status" value="1"/>
</dbReference>
<keyword evidence="4" id="KW-0489">Methyltransferase</keyword>
<dbReference type="Gene3D" id="1.10.10.10">
    <property type="entry name" value="Winged helix-like DNA-binding domain superfamily/Winged helix DNA-binding domain"/>
    <property type="match status" value="1"/>
</dbReference>
<evidence type="ECO:0000256" key="1">
    <source>
        <dbReference type="ARBA" id="ARBA00001286"/>
    </source>
</evidence>
<dbReference type="InterPro" id="IPR001497">
    <property type="entry name" value="MethylDNA_cys_MeTrfase_AS"/>
</dbReference>
<dbReference type="KEGG" id="lbt:AYR52_10890"/>
<evidence type="ECO:0000313" key="12">
    <source>
        <dbReference type="Proteomes" id="UP000078582"/>
    </source>
</evidence>
<evidence type="ECO:0000313" key="11">
    <source>
        <dbReference type="EMBL" id="ANK61723.1"/>
    </source>
</evidence>
<dbReference type="CDD" id="cd06445">
    <property type="entry name" value="ATase"/>
    <property type="match status" value="1"/>
</dbReference>
<accession>A0A192H0B3</accession>
<comment type="catalytic activity">
    <reaction evidence="1">
        <text>a 4-O-methyl-thymidine in DNA + L-cysteinyl-[protein] = a thymidine in DNA + S-methyl-L-cysteinyl-[protein]</text>
        <dbReference type="Rhea" id="RHEA:53428"/>
        <dbReference type="Rhea" id="RHEA-COMP:10131"/>
        <dbReference type="Rhea" id="RHEA-COMP:10132"/>
        <dbReference type="Rhea" id="RHEA-COMP:13555"/>
        <dbReference type="Rhea" id="RHEA-COMP:13556"/>
        <dbReference type="ChEBI" id="CHEBI:29950"/>
        <dbReference type="ChEBI" id="CHEBI:82612"/>
        <dbReference type="ChEBI" id="CHEBI:137386"/>
        <dbReference type="ChEBI" id="CHEBI:137387"/>
        <dbReference type="EC" id="2.1.1.63"/>
    </reaction>
</comment>
<keyword evidence="6" id="KW-0227">DNA damage</keyword>
<dbReference type="InterPro" id="IPR036217">
    <property type="entry name" value="MethylDNA_cys_MeTrfase_DNAb"/>
</dbReference>
<reference evidence="11 12" key="1">
    <citation type="submission" date="2016-03" db="EMBL/GenBank/DDBJ databases">
        <title>Pediococcus and Lactobacillus from brewery environment - whole genome sequencing and assembly.</title>
        <authorList>
            <person name="Behr J."/>
            <person name="Geissler A.J."/>
            <person name="Vogel R.F."/>
        </authorList>
    </citation>
    <scope>NUCLEOTIDE SEQUENCE [LARGE SCALE GENOMIC DNA]</scope>
    <source>
        <strain evidence="11 12">TMW 1.1989</strain>
    </source>
</reference>
<dbReference type="InterPro" id="IPR014048">
    <property type="entry name" value="MethylDNA_cys_MeTrfase_DNA-bd"/>
</dbReference>
<dbReference type="GO" id="GO:0003908">
    <property type="term" value="F:methylated-DNA-[protein]-cysteine S-methyltransferase activity"/>
    <property type="evidence" value="ECO:0007669"/>
    <property type="project" value="UniProtKB-EC"/>
</dbReference>
<dbReference type="Pfam" id="PF01035">
    <property type="entry name" value="DNA_binding_1"/>
    <property type="match status" value="1"/>
</dbReference>
<evidence type="ECO:0000256" key="5">
    <source>
        <dbReference type="ARBA" id="ARBA00022679"/>
    </source>
</evidence>
<dbReference type="Pfam" id="PF02870">
    <property type="entry name" value="Methyltransf_1N"/>
    <property type="match status" value="1"/>
</dbReference>
<dbReference type="EC" id="2.1.1.63" evidence="3"/>
<dbReference type="STRING" id="375175.AYR53_02440"/>
<dbReference type="SUPFAM" id="SSF53155">
    <property type="entry name" value="Methylated DNA-protein cysteine methyltransferase domain"/>
    <property type="match status" value="1"/>
</dbReference>
<evidence type="ECO:0000256" key="4">
    <source>
        <dbReference type="ARBA" id="ARBA00022603"/>
    </source>
</evidence>
<keyword evidence="12" id="KW-1185">Reference proteome</keyword>
<dbReference type="NCBIfam" id="TIGR00589">
    <property type="entry name" value="ogt"/>
    <property type="match status" value="1"/>
</dbReference>
<name>A0A192H0B3_9LACO</name>
<dbReference type="SUPFAM" id="SSF46767">
    <property type="entry name" value="Methylated DNA-protein cysteine methyltransferase, C-terminal domain"/>
    <property type="match status" value="1"/>
</dbReference>
<dbReference type="PROSITE" id="PS00374">
    <property type="entry name" value="MGMT"/>
    <property type="match status" value="1"/>
</dbReference>
<keyword evidence="7" id="KW-0234">DNA repair</keyword>
<dbReference type="GO" id="GO:0006281">
    <property type="term" value="P:DNA repair"/>
    <property type="evidence" value="ECO:0007669"/>
    <property type="project" value="UniProtKB-KW"/>
</dbReference>
<dbReference type="GeneID" id="42981094"/>
<feature type="domain" description="Methylguanine DNA methyltransferase ribonuclease-like" evidence="10">
    <location>
        <begin position="18"/>
        <end position="80"/>
    </location>
</feature>
<evidence type="ECO:0000259" key="10">
    <source>
        <dbReference type="Pfam" id="PF02870"/>
    </source>
</evidence>